<keyword evidence="2" id="KW-1185">Reference proteome</keyword>
<protein>
    <submittedName>
        <fullName evidence="1">Uncharacterized protein</fullName>
    </submittedName>
</protein>
<sequence length="152" mass="17055">MDGFKLYVTNTSTIPPDGYPCYNDMIGPPYPDITQTIPCNQFGKYVIYYDAQGSDEGSQIYQPVVGYVTLPLMVMMDACVFCRVSLTNGEEITQLREKGCNTVNRTSQTRNDTIVTTPGQKVHQKCRRDYINANSIKKDMREKDVSITGANS</sequence>
<dbReference type="Proteomes" id="UP000683360">
    <property type="component" value="Unassembled WGS sequence"/>
</dbReference>
<dbReference type="AlphaFoldDB" id="A0A8S3ULV5"/>
<name>A0A8S3ULV5_MYTED</name>
<evidence type="ECO:0000313" key="1">
    <source>
        <dbReference type="EMBL" id="CAG2246639.1"/>
    </source>
</evidence>
<comment type="caution">
    <text evidence="1">The sequence shown here is derived from an EMBL/GenBank/DDBJ whole genome shotgun (WGS) entry which is preliminary data.</text>
</comment>
<gene>
    <name evidence="1" type="ORF">MEDL_58600</name>
</gene>
<proteinExistence type="predicted"/>
<reference evidence="1" key="1">
    <citation type="submission" date="2021-03" db="EMBL/GenBank/DDBJ databases">
        <authorList>
            <person name="Bekaert M."/>
        </authorList>
    </citation>
    <scope>NUCLEOTIDE SEQUENCE</scope>
</reference>
<accession>A0A8S3ULV5</accession>
<evidence type="ECO:0000313" key="2">
    <source>
        <dbReference type="Proteomes" id="UP000683360"/>
    </source>
</evidence>
<dbReference type="OrthoDB" id="6159258at2759"/>
<organism evidence="1 2">
    <name type="scientific">Mytilus edulis</name>
    <name type="common">Blue mussel</name>
    <dbReference type="NCBI Taxonomy" id="6550"/>
    <lineage>
        <taxon>Eukaryota</taxon>
        <taxon>Metazoa</taxon>
        <taxon>Spiralia</taxon>
        <taxon>Lophotrochozoa</taxon>
        <taxon>Mollusca</taxon>
        <taxon>Bivalvia</taxon>
        <taxon>Autobranchia</taxon>
        <taxon>Pteriomorphia</taxon>
        <taxon>Mytilida</taxon>
        <taxon>Mytiloidea</taxon>
        <taxon>Mytilidae</taxon>
        <taxon>Mytilinae</taxon>
        <taxon>Mytilus</taxon>
    </lineage>
</organism>
<dbReference type="EMBL" id="CAJPWZ010002877">
    <property type="protein sequence ID" value="CAG2246639.1"/>
    <property type="molecule type" value="Genomic_DNA"/>
</dbReference>